<dbReference type="EMBL" id="CP061035">
    <property type="protein sequence ID" value="QQV77009.1"/>
    <property type="molecule type" value="Genomic_DNA"/>
</dbReference>
<keyword evidence="4" id="KW-1005">Bacterial flagellum biogenesis</keyword>
<dbReference type="NCBIfam" id="TIGR03824">
    <property type="entry name" value="FlgM_jcvi"/>
    <property type="match status" value="1"/>
</dbReference>
<dbReference type="InterPro" id="IPR031316">
    <property type="entry name" value="FlgM_C"/>
</dbReference>
<evidence type="ECO:0000259" key="10">
    <source>
        <dbReference type="Pfam" id="PF04316"/>
    </source>
</evidence>
<reference evidence="12" key="1">
    <citation type="submission" date="2020-09" db="EMBL/GenBank/DDBJ databases">
        <title>Sphingomonas sp., a new species isolated from pork steak.</title>
        <authorList>
            <person name="Heidler von Heilborn D."/>
        </authorList>
    </citation>
    <scope>NUCLEOTIDE SEQUENCE [LARGE SCALE GENOMIC DNA]</scope>
</reference>
<evidence type="ECO:0000256" key="1">
    <source>
        <dbReference type="ARBA" id="ARBA00005322"/>
    </source>
</evidence>
<comment type="similarity">
    <text evidence="1">Belongs to the FlgM family.</text>
</comment>
<keyword evidence="5" id="KW-0805">Transcription regulation</keyword>
<accession>A0A974NU55</accession>
<gene>
    <name evidence="11" type="primary">flgM</name>
    <name evidence="11" type="ORF">H5J25_16860</name>
</gene>
<comment type="function">
    <text evidence="7">Responsible for the coupling of flagellin expression to flagellar assembly by preventing expression of the flagellin genes when a component of the middle class of proteins is defective. It negatively regulates flagellar genes by inhibiting the activity of FliA by directly binding to FliA.</text>
</comment>
<evidence type="ECO:0000256" key="7">
    <source>
        <dbReference type="ARBA" id="ARBA00024739"/>
    </source>
</evidence>
<dbReference type="KEGG" id="sari:H5J25_16860"/>
<keyword evidence="6" id="KW-0804">Transcription</keyword>
<keyword evidence="3" id="KW-0678">Repressor</keyword>
<dbReference type="RefSeq" id="WP_202093088.1">
    <property type="nucleotide sequence ID" value="NZ_CP061035.1"/>
</dbReference>
<dbReference type="Pfam" id="PF04316">
    <property type="entry name" value="FlgM"/>
    <property type="match status" value="1"/>
</dbReference>
<dbReference type="GO" id="GO:0045892">
    <property type="term" value="P:negative regulation of DNA-templated transcription"/>
    <property type="evidence" value="ECO:0007669"/>
    <property type="project" value="InterPro"/>
</dbReference>
<sequence>MVDPLGVKPVQTGERIAPVARVVPTATVAPTVEQDADRGAVKATTVKQSGGEQSTVEKSTVASTAKDFASSPPIDLERIAKIRKAIADGNFPIYPSTIADRLIASKYDWLRNDGE</sequence>
<evidence type="ECO:0000256" key="3">
    <source>
        <dbReference type="ARBA" id="ARBA00022491"/>
    </source>
</evidence>
<keyword evidence="12" id="KW-1185">Reference proteome</keyword>
<keyword evidence="11" id="KW-0282">Flagellum</keyword>
<feature type="domain" description="Anti-sigma-28 factor FlgM C-terminal" evidence="10">
    <location>
        <begin position="61"/>
        <end position="103"/>
    </location>
</feature>
<dbReference type="AlphaFoldDB" id="A0A974NU55"/>
<protein>
    <recommendedName>
        <fullName evidence="2">Negative regulator of flagellin synthesis</fullName>
    </recommendedName>
    <alternativeName>
        <fullName evidence="8">Anti-sigma-28 factor</fullName>
    </alternativeName>
</protein>
<keyword evidence="11" id="KW-0966">Cell projection</keyword>
<evidence type="ECO:0000256" key="8">
    <source>
        <dbReference type="ARBA" id="ARBA00030117"/>
    </source>
</evidence>
<organism evidence="11 12">
    <name type="scientific">Sphingomonas aliaeris</name>
    <dbReference type="NCBI Taxonomy" id="2759526"/>
    <lineage>
        <taxon>Bacteria</taxon>
        <taxon>Pseudomonadati</taxon>
        <taxon>Pseudomonadota</taxon>
        <taxon>Alphaproteobacteria</taxon>
        <taxon>Sphingomonadales</taxon>
        <taxon>Sphingomonadaceae</taxon>
        <taxon>Sphingomonas</taxon>
    </lineage>
</organism>
<evidence type="ECO:0000313" key="12">
    <source>
        <dbReference type="Proteomes" id="UP000595894"/>
    </source>
</evidence>
<dbReference type="InterPro" id="IPR007412">
    <property type="entry name" value="FlgM"/>
</dbReference>
<name>A0A974NU55_9SPHN</name>
<evidence type="ECO:0000256" key="6">
    <source>
        <dbReference type="ARBA" id="ARBA00023163"/>
    </source>
</evidence>
<dbReference type="SUPFAM" id="SSF101498">
    <property type="entry name" value="Anti-sigma factor FlgM"/>
    <property type="match status" value="1"/>
</dbReference>
<dbReference type="InterPro" id="IPR035890">
    <property type="entry name" value="Anti-sigma-28_factor_FlgM_sf"/>
</dbReference>
<feature type="compositionally biased region" description="Polar residues" evidence="9">
    <location>
        <begin position="45"/>
        <end position="63"/>
    </location>
</feature>
<evidence type="ECO:0000256" key="9">
    <source>
        <dbReference type="SAM" id="MobiDB-lite"/>
    </source>
</evidence>
<evidence type="ECO:0000313" key="11">
    <source>
        <dbReference type="EMBL" id="QQV77009.1"/>
    </source>
</evidence>
<keyword evidence="11" id="KW-0969">Cilium</keyword>
<dbReference type="Proteomes" id="UP000595894">
    <property type="component" value="Chromosome"/>
</dbReference>
<evidence type="ECO:0000256" key="4">
    <source>
        <dbReference type="ARBA" id="ARBA00022795"/>
    </source>
</evidence>
<dbReference type="GO" id="GO:0044781">
    <property type="term" value="P:bacterial-type flagellum organization"/>
    <property type="evidence" value="ECO:0007669"/>
    <property type="project" value="UniProtKB-KW"/>
</dbReference>
<feature type="region of interest" description="Disordered" evidence="9">
    <location>
        <begin position="44"/>
        <end position="68"/>
    </location>
</feature>
<proteinExistence type="inferred from homology"/>
<evidence type="ECO:0000256" key="5">
    <source>
        <dbReference type="ARBA" id="ARBA00023015"/>
    </source>
</evidence>
<evidence type="ECO:0000256" key="2">
    <source>
        <dbReference type="ARBA" id="ARBA00017823"/>
    </source>
</evidence>